<gene>
    <name evidence="2" type="ORF">ACFQ08_14755</name>
</gene>
<comment type="caution">
    <text evidence="2">The sequence shown here is derived from an EMBL/GenBank/DDBJ whole genome shotgun (WGS) entry which is preliminary data.</text>
</comment>
<evidence type="ECO:0000259" key="1">
    <source>
        <dbReference type="Pfam" id="PF00501"/>
    </source>
</evidence>
<reference evidence="3" key="1">
    <citation type="journal article" date="2019" name="Int. J. Syst. Evol. Microbiol.">
        <title>The Global Catalogue of Microorganisms (GCM) 10K type strain sequencing project: providing services to taxonomists for standard genome sequencing and annotation.</title>
        <authorList>
            <consortium name="The Broad Institute Genomics Platform"/>
            <consortium name="The Broad Institute Genome Sequencing Center for Infectious Disease"/>
            <person name="Wu L."/>
            <person name="Ma J."/>
        </authorList>
    </citation>
    <scope>NUCLEOTIDE SEQUENCE [LARGE SCALE GENOMIC DNA]</scope>
    <source>
        <strain evidence="3">CCUG 62974</strain>
    </source>
</reference>
<dbReference type="EMBL" id="JBHTHX010000439">
    <property type="protein sequence ID" value="MFD0885807.1"/>
    <property type="molecule type" value="Genomic_DNA"/>
</dbReference>
<feature type="non-terminal residue" evidence="2">
    <location>
        <position position="79"/>
    </location>
</feature>
<dbReference type="SUPFAM" id="SSF56801">
    <property type="entry name" value="Acetyl-CoA synthetase-like"/>
    <property type="match status" value="1"/>
</dbReference>
<keyword evidence="3" id="KW-1185">Reference proteome</keyword>
<sequence length="79" mass="8245">MNEPMTVGATVPALVARWARARPDHPAIVSAGTELTYGELVERAGRMAGALRSHGVDRGTLVPLVVERSADLVVAALAV</sequence>
<dbReference type="PANTHER" id="PTHR45527:SF1">
    <property type="entry name" value="FATTY ACID SYNTHASE"/>
    <property type="match status" value="1"/>
</dbReference>
<dbReference type="Pfam" id="PF00501">
    <property type="entry name" value="AMP-binding"/>
    <property type="match status" value="1"/>
</dbReference>
<name>A0ABW3DS18_9ACTN</name>
<feature type="domain" description="AMP-dependent synthetase/ligase" evidence="1">
    <location>
        <begin position="16"/>
        <end position="79"/>
    </location>
</feature>
<dbReference type="PANTHER" id="PTHR45527">
    <property type="entry name" value="NONRIBOSOMAL PEPTIDE SYNTHETASE"/>
    <property type="match status" value="1"/>
</dbReference>
<dbReference type="Gene3D" id="3.40.50.12780">
    <property type="entry name" value="N-terminal domain of ligase-like"/>
    <property type="match status" value="1"/>
</dbReference>
<protein>
    <submittedName>
        <fullName evidence="2">AMP-binding protein</fullName>
    </submittedName>
</protein>
<accession>A0ABW3DS18</accession>
<evidence type="ECO:0000313" key="3">
    <source>
        <dbReference type="Proteomes" id="UP001597024"/>
    </source>
</evidence>
<organism evidence="2 3">
    <name type="scientific">Streptosporangium algeriense</name>
    <dbReference type="NCBI Taxonomy" id="1682748"/>
    <lineage>
        <taxon>Bacteria</taxon>
        <taxon>Bacillati</taxon>
        <taxon>Actinomycetota</taxon>
        <taxon>Actinomycetes</taxon>
        <taxon>Streptosporangiales</taxon>
        <taxon>Streptosporangiaceae</taxon>
        <taxon>Streptosporangium</taxon>
    </lineage>
</organism>
<dbReference type="Proteomes" id="UP001597024">
    <property type="component" value="Unassembled WGS sequence"/>
</dbReference>
<proteinExistence type="predicted"/>
<dbReference type="InterPro" id="IPR000873">
    <property type="entry name" value="AMP-dep_synth/lig_dom"/>
</dbReference>
<evidence type="ECO:0000313" key="2">
    <source>
        <dbReference type="EMBL" id="MFD0885807.1"/>
    </source>
</evidence>
<dbReference type="InterPro" id="IPR042099">
    <property type="entry name" value="ANL_N_sf"/>
</dbReference>